<organism evidence="3 4">
    <name type="scientific">Halopenitus salinus</name>
    <dbReference type="NCBI Taxonomy" id="1198295"/>
    <lineage>
        <taxon>Archaea</taxon>
        <taxon>Methanobacteriati</taxon>
        <taxon>Methanobacteriota</taxon>
        <taxon>Stenosarchaea group</taxon>
        <taxon>Halobacteria</taxon>
        <taxon>Halobacteriales</taxon>
        <taxon>Haloferacaceae</taxon>
        <taxon>Halopenitus</taxon>
    </lineage>
</organism>
<dbReference type="AlphaFoldDB" id="A0ABD5UUX6"/>
<keyword evidence="4" id="KW-1185">Reference proteome</keyword>
<accession>A0ABD5UUX6</accession>
<evidence type="ECO:0000313" key="3">
    <source>
        <dbReference type="EMBL" id="MFC6893204.1"/>
    </source>
</evidence>
<protein>
    <submittedName>
        <fullName evidence="3">TVP38/TMEM64 family protein</fullName>
    </submittedName>
</protein>
<feature type="transmembrane region" description="Helical" evidence="1">
    <location>
        <begin position="67"/>
        <end position="87"/>
    </location>
</feature>
<dbReference type="RefSeq" id="WP_379744515.1">
    <property type="nucleotide sequence ID" value="NZ_JBHSVN010000001.1"/>
</dbReference>
<feature type="transmembrane region" description="Helical" evidence="1">
    <location>
        <begin position="184"/>
        <end position="202"/>
    </location>
</feature>
<gene>
    <name evidence="3" type="ORF">ACFQE9_11410</name>
</gene>
<reference evidence="3 4" key="1">
    <citation type="journal article" date="2019" name="Int. J. Syst. Evol. Microbiol.">
        <title>The Global Catalogue of Microorganisms (GCM) 10K type strain sequencing project: providing services to taxonomists for standard genome sequencing and annotation.</title>
        <authorList>
            <consortium name="The Broad Institute Genomics Platform"/>
            <consortium name="The Broad Institute Genome Sequencing Center for Infectious Disease"/>
            <person name="Wu L."/>
            <person name="Ma J."/>
        </authorList>
    </citation>
    <scope>NUCLEOTIDE SEQUENCE [LARGE SCALE GENOMIC DNA]</scope>
    <source>
        <strain evidence="3 4">SKJ47</strain>
    </source>
</reference>
<feature type="transmembrane region" description="Helical" evidence="1">
    <location>
        <begin position="34"/>
        <end position="55"/>
    </location>
</feature>
<keyword evidence="1" id="KW-0812">Transmembrane</keyword>
<keyword evidence="1" id="KW-1133">Transmembrane helix</keyword>
<feature type="domain" description="VTT" evidence="2">
    <location>
        <begin position="58"/>
        <end position="167"/>
    </location>
</feature>
<dbReference type="Pfam" id="PF09335">
    <property type="entry name" value="VTT_dom"/>
    <property type="match status" value="1"/>
</dbReference>
<dbReference type="InterPro" id="IPR032816">
    <property type="entry name" value="VTT_dom"/>
</dbReference>
<sequence>MKRRLAAGIAVCVAVATAAWVTSPAAVVAPLERLAGAPIAFGLALLALAAVRPFLALPTTLLAVGVGYGYGWSGVPLGVVLLTLTAIPPYALSRAGWRGTNGRIVRTGERVVDLTGGTRAVVASRFLPLPSDAVSVGAGVSRVDLRPFLLGTAIGETPWVVAGVAIGVSTDRLLAGDASALDPALLVGMVGVAALLLSGPCYRAYTEGSGRSTEPL</sequence>
<evidence type="ECO:0000259" key="2">
    <source>
        <dbReference type="Pfam" id="PF09335"/>
    </source>
</evidence>
<comment type="caution">
    <text evidence="3">The sequence shown here is derived from an EMBL/GenBank/DDBJ whole genome shotgun (WGS) entry which is preliminary data.</text>
</comment>
<proteinExistence type="predicted"/>
<name>A0ABD5UUX6_9EURY</name>
<dbReference type="Proteomes" id="UP001596296">
    <property type="component" value="Unassembled WGS sequence"/>
</dbReference>
<keyword evidence="1" id="KW-0472">Membrane</keyword>
<evidence type="ECO:0000256" key="1">
    <source>
        <dbReference type="SAM" id="Phobius"/>
    </source>
</evidence>
<evidence type="ECO:0000313" key="4">
    <source>
        <dbReference type="Proteomes" id="UP001596296"/>
    </source>
</evidence>
<dbReference type="EMBL" id="JBHSXL010000009">
    <property type="protein sequence ID" value="MFC6893204.1"/>
    <property type="molecule type" value="Genomic_DNA"/>
</dbReference>